<evidence type="ECO:0000256" key="6">
    <source>
        <dbReference type="ARBA" id="ARBA00022670"/>
    </source>
</evidence>
<dbReference type="PROSITE" id="PS00973">
    <property type="entry name" value="USP_2"/>
    <property type="match status" value="1"/>
</dbReference>
<name>A0A8C4W950_9SAUR</name>
<evidence type="ECO:0000259" key="11">
    <source>
        <dbReference type="PROSITE" id="PS50235"/>
    </source>
</evidence>
<feature type="domain" description="USP" evidence="11">
    <location>
        <begin position="1"/>
        <end position="561"/>
    </location>
</feature>
<accession>A0A8C4W950</accession>
<dbReference type="InterPro" id="IPR001394">
    <property type="entry name" value="Peptidase_C19_UCH"/>
</dbReference>
<dbReference type="InterPro" id="IPR028889">
    <property type="entry name" value="USP"/>
</dbReference>
<dbReference type="PANTHER" id="PTHR21646:SF45">
    <property type="entry name" value="UBIQUITIN CARBOXYL-TERMINAL HYDROLASE 4"/>
    <property type="match status" value="1"/>
</dbReference>
<evidence type="ECO:0000256" key="4">
    <source>
        <dbReference type="ARBA" id="ARBA00012759"/>
    </source>
</evidence>
<evidence type="ECO:0000256" key="5">
    <source>
        <dbReference type="ARBA" id="ARBA00022490"/>
    </source>
</evidence>
<dbReference type="InterPro" id="IPR038765">
    <property type="entry name" value="Papain-like_cys_pep_sf"/>
</dbReference>
<dbReference type="CDD" id="cd02674">
    <property type="entry name" value="Peptidase_C19R"/>
    <property type="match status" value="1"/>
</dbReference>
<evidence type="ECO:0000256" key="8">
    <source>
        <dbReference type="ARBA" id="ARBA00022801"/>
    </source>
</evidence>
<evidence type="ECO:0000256" key="2">
    <source>
        <dbReference type="ARBA" id="ARBA00004123"/>
    </source>
</evidence>
<keyword evidence="10" id="KW-0539">Nucleus</keyword>
<keyword evidence="8" id="KW-0378">Hydrolase</keyword>
<dbReference type="GeneTree" id="ENSGT00940000156645"/>
<reference evidence="12" key="2">
    <citation type="submission" date="2025-08" db="UniProtKB">
        <authorList>
            <consortium name="Ensembl"/>
        </authorList>
    </citation>
    <scope>IDENTIFICATION</scope>
</reference>
<evidence type="ECO:0000256" key="9">
    <source>
        <dbReference type="ARBA" id="ARBA00022807"/>
    </source>
</evidence>
<dbReference type="GO" id="GO:0016579">
    <property type="term" value="P:protein deubiquitination"/>
    <property type="evidence" value="ECO:0007669"/>
    <property type="project" value="InterPro"/>
</dbReference>
<dbReference type="GO" id="GO:0006508">
    <property type="term" value="P:proteolysis"/>
    <property type="evidence" value="ECO:0007669"/>
    <property type="project" value="UniProtKB-KW"/>
</dbReference>
<keyword evidence="9" id="KW-0788">Thiol protease</keyword>
<reference evidence="12" key="1">
    <citation type="submission" date="2019-06" db="EMBL/GenBank/DDBJ databases">
        <title>G10K-VGP Goodes thornscrub tortoise genome, primary haplotype.</title>
        <authorList>
            <person name="Murphy B."/>
            <person name="Edwards T."/>
            <person name="Rhie A."/>
            <person name="Koren S."/>
            <person name="Phillippy A."/>
            <person name="Fedrigo O."/>
            <person name="Haase B."/>
            <person name="Mountcastle J."/>
            <person name="Lewin H."/>
            <person name="Damas J."/>
            <person name="Howe K."/>
            <person name="Formenti G."/>
            <person name="Myers G."/>
            <person name="Durbin R."/>
            <person name="Jarvis E.D."/>
        </authorList>
    </citation>
    <scope>NUCLEOTIDE SEQUENCE [LARGE SCALE GENOMIC DNA]</scope>
</reference>
<comment type="catalytic activity">
    <reaction evidence="1">
        <text>Thiol-dependent hydrolysis of ester, thioester, amide, peptide and isopeptide bonds formed by the C-terminal Gly of ubiquitin (a 76-residue protein attached to proteins as an intracellular targeting signal).</text>
        <dbReference type="EC" id="3.4.19.12"/>
    </reaction>
</comment>
<dbReference type="FunFam" id="3.90.70.10:FF:000013">
    <property type="entry name" value="ubiquitin carboxyl-terminal hydrolase 15 isoform X1"/>
    <property type="match status" value="1"/>
</dbReference>
<evidence type="ECO:0000256" key="3">
    <source>
        <dbReference type="ARBA" id="ARBA00004496"/>
    </source>
</evidence>
<dbReference type="PROSITE" id="PS50235">
    <property type="entry name" value="USP_3"/>
    <property type="match status" value="1"/>
</dbReference>
<keyword evidence="5" id="KW-0963">Cytoplasm</keyword>
<reference evidence="12" key="3">
    <citation type="submission" date="2025-09" db="UniProtKB">
        <authorList>
            <consortium name="Ensembl"/>
        </authorList>
    </citation>
    <scope>IDENTIFICATION</scope>
</reference>
<protein>
    <recommendedName>
        <fullName evidence="4">ubiquitinyl hydrolase 1</fullName>
        <ecNumber evidence="4">3.4.19.12</ecNumber>
    </recommendedName>
</protein>
<keyword evidence="6" id="KW-0645">Protease</keyword>
<evidence type="ECO:0000256" key="10">
    <source>
        <dbReference type="ARBA" id="ARBA00023242"/>
    </source>
</evidence>
<keyword evidence="7" id="KW-0833">Ubl conjugation pathway</keyword>
<dbReference type="AlphaFoldDB" id="A0A8C4W950"/>
<evidence type="ECO:0000313" key="12">
    <source>
        <dbReference type="Ensembl" id="ENSGEVP00005012515.1"/>
    </source>
</evidence>
<dbReference type="OrthoDB" id="265776at2759"/>
<dbReference type="EC" id="3.4.19.12" evidence="4"/>
<organism evidence="12 13">
    <name type="scientific">Gopherus evgoodei</name>
    <name type="common">Goodes thornscrub tortoise</name>
    <dbReference type="NCBI Taxonomy" id="1825980"/>
    <lineage>
        <taxon>Eukaryota</taxon>
        <taxon>Metazoa</taxon>
        <taxon>Chordata</taxon>
        <taxon>Craniata</taxon>
        <taxon>Vertebrata</taxon>
        <taxon>Euteleostomi</taxon>
        <taxon>Archelosauria</taxon>
        <taxon>Testudinata</taxon>
        <taxon>Testudines</taxon>
        <taxon>Cryptodira</taxon>
        <taxon>Durocryptodira</taxon>
        <taxon>Testudinoidea</taxon>
        <taxon>Testudinidae</taxon>
        <taxon>Gopherus</taxon>
    </lineage>
</organism>
<sequence length="588" mass="67348">MNSALQCLSNTPPLTEYFLEDRYEAEINHNNPLGMRGEIAEAYAELIKQMWSGRHSHVAPRMFKTQVGRFAPQFSGYQQQDSQELLAFLLDGLHEDLNRVKKKPYLELKDANGRPDSVVAKEAWENHRLRNDSIIVDIFHGLFKSTLVCPKCSKVSVTFDPFCYLTLPLPLKTDRSMDVSLVLADLHRRPTQYRLVVPMMGTISDLCEALSKLSKIPAENMVVTDVYNHRFHKIFQMDEGLSHIMPKDNIFSSEDGAECIILSVYFREKRIRQSSTSLGTVLCGQPLLISVPKHKLTLDHLYNVMEHQDRDEEGREKASETDSCQSEGCAHDLLGKEWQHHKKHLFTFSLVNSYGTSEINSITTQGKLLKLNSYATLAIDLDPDTRKLLFDEQESQAFEKDESMLQSQKKKTTVALKDCIELFTTMETLGEHDPWYCPKCKKHQQATKKFDLWSLPRILVVHLKRFSYSRYWRDKLDTVVEFPIRDLSMSEFVCDPAADPYVYDLIAVSNHYGAMGVGHYTAYAKNKVNGKWYYFDDSSVSVASEDQIVTKAAYVLFYQQRDSKQHVAPSLPAESELALEECDGMDTN</sequence>
<evidence type="ECO:0000256" key="1">
    <source>
        <dbReference type="ARBA" id="ARBA00000707"/>
    </source>
</evidence>
<keyword evidence="13" id="KW-1185">Reference proteome</keyword>
<dbReference type="GO" id="GO:0005737">
    <property type="term" value="C:cytoplasm"/>
    <property type="evidence" value="ECO:0007669"/>
    <property type="project" value="UniProtKB-SubCell"/>
</dbReference>
<dbReference type="Proteomes" id="UP000694390">
    <property type="component" value="Chromosome 7"/>
</dbReference>
<dbReference type="SUPFAM" id="SSF54001">
    <property type="entry name" value="Cysteine proteinases"/>
    <property type="match status" value="1"/>
</dbReference>
<dbReference type="GO" id="GO:0004843">
    <property type="term" value="F:cysteine-type deubiquitinase activity"/>
    <property type="evidence" value="ECO:0007669"/>
    <property type="project" value="UniProtKB-EC"/>
</dbReference>
<dbReference type="Gene3D" id="3.90.70.10">
    <property type="entry name" value="Cysteine proteinases"/>
    <property type="match status" value="2"/>
</dbReference>
<dbReference type="InterPro" id="IPR018200">
    <property type="entry name" value="USP_CS"/>
</dbReference>
<evidence type="ECO:0000313" key="13">
    <source>
        <dbReference type="Proteomes" id="UP000694390"/>
    </source>
</evidence>
<dbReference type="InterPro" id="IPR050185">
    <property type="entry name" value="Ub_carboxyl-term_hydrolase"/>
</dbReference>
<evidence type="ECO:0000256" key="7">
    <source>
        <dbReference type="ARBA" id="ARBA00022786"/>
    </source>
</evidence>
<dbReference type="GO" id="GO:0005634">
    <property type="term" value="C:nucleus"/>
    <property type="evidence" value="ECO:0007669"/>
    <property type="project" value="UniProtKB-SubCell"/>
</dbReference>
<dbReference type="PANTHER" id="PTHR21646">
    <property type="entry name" value="UBIQUITIN CARBOXYL-TERMINAL HYDROLASE"/>
    <property type="match status" value="1"/>
</dbReference>
<dbReference type="Pfam" id="PF00443">
    <property type="entry name" value="UCH"/>
    <property type="match status" value="1"/>
</dbReference>
<gene>
    <name evidence="12" type="primary">USP4</name>
</gene>
<dbReference type="Ensembl" id="ENSGEVT00005013102.1">
    <property type="protein sequence ID" value="ENSGEVP00005012515.1"/>
    <property type="gene ID" value="ENSGEVG00005008191.1"/>
</dbReference>
<proteinExistence type="predicted"/>
<comment type="subcellular location">
    <subcellularLocation>
        <location evidence="3">Cytoplasm</location>
    </subcellularLocation>
    <subcellularLocation>
        <location evidence="2">Nucleus</location>
    </subcellularLocation>
</comment>